<feature type="region of interest" description="Disordered" evidence="1">
    <location>
        <begin position="31"/>
        <end position="55"/>
    </location>
</feature>
<accession>A0A9P0QKD9</accession>
<sequence length="106" mass="12390">MNNQIVNQIDSLVEQSWKNSRNSYYKLHGFEEQKEDEEVESTGTSPHIHGEGSVDDLKIPVQLSEGLVKLLETQDNRDILEEDLKKELMRWFWMGFYQGKRTSDAT</sequence>
<dbReference type="AlphaFoldDB" id="A0A9P0QKD9"/>
<proteinExistence type="predicted"/>
<gene>
    <name evidence="2" type="ORF">CLIB1423_01S01552</name>
</gene>
<name>A0A9P0QKD9_9ASCO</name>
<dbReference type="EMBL" id="CAKXYY010000001">
    <property type="protein sequence ID" value="CAH2350062.1"/>
    <property type="molecule type" value="Genomic_DNA"/>
</dbReference>
<comment type="caution">
    <text evidence="2">The sequence shown here is derived from an EMBL/GenBank/DDBJ whole genome shotgun (WGS) entry which is preliminary data.</text>
</comment>
<keyword evidence="3" id="KW-1185">Reference proteome</keyword>
<organism evidence="2 3">
    <name type="scientific">[Candida] railenensis</name>
    <dbReference type="NCBI Taxonomy" id="45579"/>
    <lineage>
        <taxon>Eukaryota</taxon>
        <taxon>Fungi</taxon>
        <taxon>Dikarya</taxon>
        <taxon>Ascomycota</taxon>
        <taxon>Saccharomycotina</taxon>
        <taxon>Pichiomycetes</taxon>
        <taxon>Debaryomycetaceae</taxon>
        <taxon>Kurtzmaniella</taxon>
    </lineage>
</organism>
<dbReference type="Proteomes" id="UP000837801">
    <property type="component" value="Unassembled WGS sequence"/>
</dbReference>
<evidence type="ECO:0000313" key="2">
    <source>
        <dbReference type="EMBL" id="CAH2350062.1"/>
    </source>
</evidence>
<protein>
    <submittedName>
        <fullName evidence="2">Uncharacterized protein</fullName>
    </submittedName>
</protein>
<evidence type="ECO:0000256" key="1">
    <source>
        <dbReference type="SAM" id="MobiDB-lite"/>
    </source>
</evidence>
<reference evidence="2" key="1">
    <citation type="submission" date="2022-03" db="EMBL/GenBank/DDBJ databases">
        <authorList>
            <person name="Legras J.-L."/>
            <person name="Devillers H."/>
            <person name="Grondin C."/>
        </authorList>
    </citation>
    <scope>NUCLEOTIDE SEQUENCE</scope>
    <source>
        <strain evidence="2">CLIB 1423</strain>
    </source>
</reference>
<evidence type="ECO:0000313" key="3">
    <source>
        <dbReference type="Proteomes" id="UP000837801"/>
    </source>
</evidence>